<dbReference type="Proteomes" id="UP000007939">
    <property type="component" value="Chromosome"/>
</dbReference>
<dbReference type="HOGENOM" id="CLU_2540829_0_0_12"/>
<dbReference type="RefSeq" id="WP_013739251.1">
    <property type="nucleotide sequence ID" value="NC_015436.1"/>
</dbReference>
<dbReference type="KEGG" id="scc:Spico_0627"/>
<accession>F4GKU2</accession>
<evidence type="ECO:0000313" key="2">
    <source>
        <dbReference type="Proteomes" id="UP000007939"/>
    </source>
</evidence>
<reference evidence="1 2" key="2">
    <citation type="journal article" date="2012" name="Stand. Genomic Sci.">
        <title>Complete genome sequence of the termite hindgut bacterium Spirochaeta coccoides type strain (SPN1(T)), reclassification in the genus Sphaerochaeta as Sphaerochaeta coccoides comb. nov. and emendations of the family Spirochaetaceae and the genus Sphaerochaeta.</title>
        <authorList>
            <person name="Abt B."/>
            <person name="Han C."/>
            <person name="Scheuner C."/>
            <person name="Lu M."/>
            <person name="Lapidus A."/>
            <person name="Nolan M."/>
            <person name="Lucas S."/>
            <person name="Hammon N."/>
            <person name="Deshpande S."/>
            <person name="Cheng J.F."/>
            <person name="Tapia R."/>
            <person name="Goodwin L.A."/>
            <person name="Pitluck S."/>
            <person name="Liolios K."/>
            <person name="Pagani I."/>
            <person name="Ivanova N."/>
            <person name="Mavromatis K."/>
            <person name="Mikhailova N."/>
            <person name="Huntemann M."/>
            <person name="Pati A."/>
            <person name="Chen A."/>
            <person name="Palaniappan K."/>
            <person name="Land M."/>
            <person name="Hauser L."/>
            <person name="Brambilla E.M."/>
            <person name="Rohde M."/>
            <person name="Spring S."/>
            <person name="Gronow S."/>
            <person name="Goker M."/>
            <person name="Woyke T."/>
            <person name="Bristow J."/>
            <person name="Eisen J.A."/>
            <person name="Markowitz V."/>
            <person name="Hugenholtz P."/>
            <person name="Kyrpides N.C."/>
            <person name="Klenk H.P."/>
            <person name="Detter J.C."/>
        </authorList>
    </citation>
    <scope>NUCLEOTIDE SEQUENCE [LARGE SCALE GENOMIC DNA]</scope>
    <source>
        <strain evidence="2">ATCC BAA-1237 / DSM 17374 / SPN1</strain>
    </source>
</reference>
<name>F4GKU2_PARC1</name>
<sequence>MDKKPASLQTSRMISNECMVEIRIRPNKQSPKAGVCWAPEVAQFMIDAFPYVLSHAAQNDEWINFMFFSDDSSVMDEGDELED</sequence>
<evidence type="ECO:0000313" key="1">
    <source>
        <dbReference type="EMBL" id="AEC01855.1"/>
    </source>
</evidence>
<dbReference type="EMBL" id="CP002659">
    <property type="protein sequence ID" value="AEC01855.1"/>
    <property type="molecule type" value="Genomic_DNA"/>
</dbReference>
<gene>
    <name evidence="1" type="ordered locus">Spico_0627</name>
</gene>
<reference evidence="2" key="1">
    <citation type="submission" date="2011-04" db="EMBL/GenBank/DDBJ databases">
        <title>The complete genome of Spirochaeta coccoides DSM 17374.</title>
        <authorList>
            <person name="Lucas S."/>
            <person name="Copeland A."/>
            <person name="Lapidus A."/>
            <person name="Bruce D."/>
            <person name="Goodwin L."/>
            <person name="Pitluck S."/>
            <person name="Peters L."/>
            <person name="Kyrpides N."/>
            <person name="Mavromatis K."/>
            <person name="Pagani I."/>
            <person name="Ivanova N."/>
            <person name="Ovchinnikova G."/>
            <person name="Lu M."/>
            <person name="Detter J.C."/>
            <person name="Tapia R."/>
            <person name="Han C."/>
            <person name="Land M."/>
            <person name="Hauser L."/>
            <person name="Markowitz V."/>
            <person name="Cheng J.-F."/>
            <person name="Hugenholtz P."/>
            <person name="Woyke T."/>
            <person name="Wu D."/>
            <person name="Spring S."/>
            <person name="Schroeder M."/>
            <person name="Brambilla E."/>
            <person name="Klenk H.-P."/>
            <person name="Eisen J.A."/>
        </authorList>
    </citation>
    <scope>NUCLEOTIDE SEQUENCE [LARGE SCALE GENOMIC DNA]</scope>
    <source>
        <strain evidence="2">ATCC BAA-1237 / DSM 17374 / SPN1</strain>
    </source>
</reference>
<dbReference type="OrthoDB" id="371305at2"/>
<proteinExistence type="predicted"/>
<dbReference type="AlphaFoldDB" id="F4GKU2"/>
<protein>
    <submittedName>
        <fullName evidence="1">Uncharacterized protein</fullName>
    </submittedName>
</protein>
<dbReference type="STRING" id="760011.Spico_0627"/>
<keyword evidence="2" id="KW-1185">Reference proteome</keyword>
<organism evidence="1 2">
    <name type="scientific">Parasphaerochaeta coccoides (strain ATCC BAA-1237 / DSM 17374 / SPN1)</name>
    <name type="common">Sphaerochaeta coccoides</name>
    <dbReference type="NCBI Taxonomy" id="760011"/>
    <lineage>
        <taxon>Bacteria</taxon>
        <taxon>Pseudomonadati</taxon>
        <taxon>Spirochaetota</taxon>
        <taxon>Spirochaetia</taxon>
        <taxon>Spirochaetales</taxon>
        <taxon>Sphaerochaetaceae</taxon>
        <taxon>Parasphaerochaeta</taxon>
    </lineage>
</organism>